<protein>
    <recommendedName>
        <fullName evidence="3">Pre-C2HC domain-containing protein</fullName>
    </recommendedName>
</protein>
<evidence type="ECO:0000313" key="1">
    <source>
        <dbReference type="EMBL" id="GBL81047.1"/>
    </source>
</evidence>
<dbReference type="OrthoDB" id="6431089at2759"/>
<dbReference type="EMBL" id="BGPR01000024">
    <property type="protein sequence ID" value="GBL81047.1"/>
    <property type="molecule type" value="Genomic_DNA"/>
</dbReference>
<organism evidence="1 2">
    <name type="scientific">Araneus ventricosus</name>
    <name type="common">Orbweaver spider</name>
    <name type="synonym">Epeira ventricosa</name>
    <dbReference type="NCBI Taxonomy" id="182803"/>
    <lineage>
        <taxon>Eukaryota</taxon>
        <taxon>Metazoa</taxon>
        <taxon>Ecdysozoa</taxon>
        <taxon>Arthropoda</taxon>
        <taxon>Chelicerata</taxon>
        <taxon>Arachnida</taxon>
        <taxon>Araneae</taxon>
        <taxon>Araneomorphae</taxon>
        <taxon>Entelegynae</taxon>
        <taxon>Araneoidea</taxon>
        <taxon>Araneidae</taxon>
        <taxon>Araneus</taxon>
    </lineage>
</organism>
<accession>A0A4Y2ANG3</accession>
<name>A0A4Y2ANG3_ARAVE</name>
<dbReference type="AlphaFoldDB" id="A0A4Y2ANG3"/>
<sequence length="153" mass="17596">MPGMRHPSIIIYDVPISTEFEDAQRAIQIHPESKQDLKIRFRLKGRKENTNHLNLEAPSPAFHKLKNLGGIAINWNMYQLKEFVHIKRCTTCQAFTHTANSGHCKNVTPFCGCCGGRHYTWKCRSREDFCINCSESNRPLGTNRKTDHRAVDL</sequence>
<reference evidence="1 2" key="1">
    <citation type="journal article" date="2019" name="Sci. Rep.">
        <title>Orb-weaving spider Araneus ventricosus genome elucidates the spidroin gene catalogue.</title>
        <authorList>
            <person name="Kono N."/>
            <person name="Nakamura H."/>
            <person name="Ohtoshi R."/>
            <person name="Moran D.A.P."/>
            <person name="Shinohara A."/>
            <person name="Yoshida Y."/>
            <person name="Fujiwara M."/>
            <person name="Mori M."/>
            <person name="Tomita M."/>
            <person name="Arakawa K."/>
        </authorList>
    </citation>
    <scope>NUCLEOTIDE SEQUENCE [LARGE SCALE GENOMIC DNA]</scope>
</reference>
<comment type="caution">
    <text evidence="1">The sequence shown here is derived from an EMBL/GenBank/DDBJ whole genome shotgun (WGS) entry which is preliminary data.</text>
</comment>
<keyword evidence="2" id="KW-1185">Reference proteome</keyword>
<evidence type="ECO:0000313" key="2">
    <source>
        <dbReference type="Proteomes" id="UP000499080"/>
    </source>
</evidence>
<gene>
    <name evidence="1" type="ORF">AVEN_83124_1</name>
</gene>
<proteinExistence type="predicted"/>
<dbReference type="Proteomes" id="UP000499080">
    <property type="component" value="Unassembled WGS sequence"/>
</dbReference>
<evidence type="ECO:0008006" key="3">
    <source>
        <dbReference type="Google" id="ProtNLM"/>
    </source>
</evidence>